<dbReference type="InterPro" id="IPR037069">
    <property type="entry name" value="AcylCoA_DH/ox_N_sf"/>
</dbReference>
<dbReference type="Gene3D" id="2.40.110.10">
    <property type="entry name" value="Butyryl-CoA Dehydrogenase, subunit A, domain 2"/>
    <property type="match status" value="1"/>
</dbReference>
<evidence type="ECO:0000313" key="10">
    <source>
        <dbReference type="EMBL" id="BBY83744.1"/>
    </source>
</evidence>
<gene>
    <name evidence="10" type="ORF">MPUL_49020</name>
</gene>
<evidence type="ECO:0000313" key="11">
    <source>
        <dbReference type="Proteomes" id="UP000467252"/>
    </source>
</evidence>
<evidence type="ECO:0000259" key="9">
    <source>
        <dbReference type="Pfam" id="PF02771"/>
    </source>
</evidence>
<name>A0A7I7UQG5_MYCPV</name>
<keyword evidence="5 6" id="KW-0560">Oxidoreductase</keyword>
<dbReference type="Pfam" id="PF00441">
    <property type="entry name" value="Acyl-CoA_dh_1"/>
    <property type="match status" value="1"/>
</dbReference>
<dbReference type="InterPro" id="IPR006091">
    <property type="entry name" value="Acyl-CoA_Oxase/DH_mid-dom"/>
</dbReference>
<feature type="domain" description="Acyl-CoA dehydrogenase/oxidase N-terminal" evidence="9">
    <location>
        <begin position="13"/>
        <end position="124"/>
    </location>
</feature>
<dbReference type="InterPro" id="IPR009100">
    <property type="entry name" value="AcylCoA_DH/oxidase_NM_dom_sf"/>
</dbReference>
<evidence type="ECO:0000256" key="4">
    <source>
        <dbReference type="ARBA" id="ARBA00022827"/>
    </source>
</evidence>
<comment type="similarity">
    <text evidence="2 6">Belongs to the acyl-CoA dehydrogenase family.</text>
</comment>
<dbReference type="GO" id="GO:0003995">
    <property type="term" value="F:acyl-CoA dehydrogenase activity"/>
    <property type="evidence" value="ECO:0007669"/>
    <property type="project" value="InterPro"/>
</dbReference>
<dbReference type="SUPFAM" id="SSF47203">
    <property type="entry name" value="Acyl-CoA dehydrogenase C-terminal domain-like"/>
    <property type="match status" value="1"/>
</dbReference>
<dbReference type="SUPFAM" id="SSF56645">
    <property type="entry name" value="Acyl-CoA dehydrogenase NM domain-like"/>
    <property type="match status" value="1"/>
</dbReference>
<keyword evidence="3 6" id="KW-0285">Flavoprotein</keyword>
<dbReference type="InterPro" id="IPR036250">
    <property type="entry name" value="AcylCo_DH-like_C"/>
</dbReference>
<protein>
    <submittedName>
        <fullName evidence="10">Acyl-CoA dehydrogenase</fullName>
    </submittedName>
</protein>
<dbReference type="InterPro" id="IPR046373">
    <property type="entry name" value="Acyl-CoA_Oxase/DH_mid-dom_sf"/>
</dbReference>
<evidence type="ECO:0000256" key="2">
    <source>
        <dbReference type="ARBA" id="ARBA00009347"/>
    </source>
</evidence>
<feature type="domain" description="Acyl-CoA oxidase/dehydrogenase middle" evidence="8">
    <location>
        <begin position="129"/>
        <end position="225"/>
    </location>
</feature>
<feature type="domain" description="Acyl-CoA dehydrogenase/oxidase C-terminal" evidence="7">
    <location>
        <begin position="237"/>
        <end position="379"/>
    </location>
</feature>
<dbReference type="FunFam" id="2.40.110.10:FF:000011">
    <property type="entry name" value="Acyl-CoA dehydrogenase FadE34"/>
    <property type="match status" value="1"/>
</dbReference>
<dbReference type="Pfam" id="PF02771">
    <property type="entry name" value="Acyl-CoA_dh_N"/>
    <property type="match status" value="1"/>
</dbReference>
<dbReference type="Gene3D" id="1.20.140.10">
    <property type="entry name" value="Butyryl-CoA Dehydrogenase, subunit A, domain 3"/>
    <property type="match status" value="1"/>
</dbReference>
<dbReference type="InterPro" id="IPR013786">
    <property type="entry name" value="AcylCoA_DH/ox_N"/>
</dbReference>
<dbReference type="GO" id="GO:0050660">
    <property type="term" value="F:flavin adenine dinucleotide binding"/>
    <property type="evidence" value="ECO:0007669"/>
    <property type="project" value="InterPro"/>
</dbReference>
<proteinExistence type="inferred from homology"/>
<sequence>MNHFQELSANEPELAELRADIRDFLSTDRDKYGWRPTVDSWLSCWDEEFSRRLGDAGFIGLTIPRAYGGQGRSHLHRYVVTEELLAHGAPVAAHWTADRQLAPSLLAYGSDEQRRRLLPQIATGRLYSAIGMSEDGAGSDLAAVQTKAIRADGGWLLNGTKMWTSGAHLAHQLVVLARSSPLDTRHRHAGLSQFLVPREAAGVTIRPVALLSGEPHFNEVSLDNVFVPDRDVLGGIGDGWRQVTEELAFERSGPERILSTAPLVIAAVAALRAETNPADHLTSQLGYLLAQLISIRLLSVAVARTLAEGEPAVNQAALVKDLGTRFEQDSVGLVADLLDERALDPDLSALLTGASLHKALFTLRGGTNEVLRGIVARGMGLR</sequence>
<keyword evidence="11" id="KW-1185">Reference proteome</keyword>
<dbReference type="PROSITE" id="PS00072">
    <property type="entry name" value="ACYL_COA_DH_1"/>
    <property type="match status" value="1"/>
</dbReference>
<dbReference type="InterPro" id="IPR009075">
    <property type="entry name" value="AcylCo_DH/oxidase_C"/>
</dbReference>
<evidence type="ECO:0000256" key="6">
    <source>
        <dbReference type="RuleBase" id="RU362125"/>
    </source>
</evidence>
<dbReference type="PANTHER" id="PTHR43292">
    <property type="entry name" value="ACYL-COA DEHYDROGENASE"/>
    <property type="match status" value="1"/>
</dbReference>
<dbReference type="InterPro" id="IPR006089">
    <property type="entry name" value="Acyl-CoA_DH_CS"/>
</dbReference>
<accession>A0A7I7UQG5</accession>
<evidence type="ECO:0000256" key="5">
    <source>
        <dbReference type="ARBA" id="ARBA00023002"/>
    </source>
</evidence>
<dbReference type="PANTHER" id="PTHR43292:SF4">
    <property type="entry name" value="ACYL-COA DEHYDROGENASE FADE34"/>
    <property type="match status" value="1"/>
</dbReference>
<evidence type="ECO:0000259" key="8">
    <source>
        <dbReference type="Pfam" id="PF02770"/>
    </source>
</evidence>
<dbReference type="InterPro" id="IPR052161">
    <property type="entry name" value="Mycobact_Acyl-CoA_DH"/>
</dbReference>
<dbReference type="RefSeq" id="WP_163904831.1">
    <property type="nucleotide sequence ID" value="NZ_AP022599.1"/>
</dbReference>
<keyword evidence="4 6" id="KW-0274">FAD</keyword>
<organism evidence="10 11">
    <name type="scientific">Mycolicibacterium pulveris</name>
    <name type="common">Mycobacterium pulveris</name>
    <dbReference type="NCBI Taxonomy" id="36813"/>
    <lineage>
        <taxon>Bacteria</taxon>
        <taxon>Bacillati</taxon>
        <taxon>Actinomycetota</taxon>
        <taxon>Actinomycetes</taxon>
        <taxon>Mycobacteriales</taxon>
        <taxon>Mycobacteriaceae</taxon>
        <taxon>Mycolicibacterium</taxon>
    </lineage>
</organism>
<evidence type="ECO:0000256" key="3">
    <source>
        <dbReference type="ARBA" id="ARBA00022630"/>
    </source>
</evidence>
<dbReference type="GO" id="GO:0005886">
    <property type="term" value="C:plasma membrane"/>
    <property type="evidence" value="ECO:0007669"/>
    <property type="project" value="TreeGrafter"/>
</dbReference>
<dbReference type="Gene3D" id="1.10.540.10">
    <property type="entry name" value="Acyl-CoA dehydrogenase/oxidase, N-terminal domain"/>
    <property type="match status" value="1"/>
</dbReference>
<comment type="cofactor">
    <cofactor evidence="1 6">
        <name>FAD</name>
        <dbReference type="ChEBI" id="CHEBI:57692"/>
    </cofactor>
</comment>
<dbReference type="Proteomes" id="UP000467252">
    <property type="component" value="Chromosome"/>
</dbReference>
<dbReference type="AlphaFoldDB" id="A0A7I7UQG5"/>
<dbReference type="Pfam" id="PF02770">
    <property type="entry name" value="Acyl-CoA_dh_M"/>
    <property type="match status" value="1"/>
</dbReference>
<evidence type="ECO:0000256" key="1">
    <source>
        <dbReference type="ARBA" id="ARBA00001974"/>
    </source>
</evidence>
<evidence type="ECO:0000259" key="7">
    <source>
        <dbReference type="Pfam" id="PF00441"/>
    </source>
</evidence>
<reference evidence="10 11" key="1">
    <citation type="journal article" date="2019" name="Emerg. Microbes Infect.">
        <title>Comprehensive subspecies identification of 175 nontuberculous mycobacteria species based on 7547 genomic profiles.</title>
        <authorList>
            <person name="Matsumoto Y."/>
            <person name="Kinjo T."/>
            <person name="Motooka D."/>
            <person name="Nabeya D."/>
            <person name="Jung N."/>
            <person name="Uechi K."/>
            <person name="Horii T."/>
            <person name="Iida T."/>
            <person name="Fujita J."/>
            <person name="Nakamura S."/>
        </authorList>
    </citation>
    <scope>NUCLEOTIDE SEQUENCE [LARGE SCALE GENOMIC DNA]</scope>
    <source>
        <strain evidence="10 11">JCM 6370</strain>
    </source>
</reference>
<dbReference type="EMBL" id="AP022599">
    <property type="protein sequence ID" value="BBY83744.1"/>
    <property type="molecule type" value="Genomic_DNA"/>
</dbReference>